<evidence type="ECO:0000256" key="5">
    <source>
        <dbReference type="ARBA" id="ARBA00022759"/>
    </source>
</evidence>
<accession>A0ABQ5N1U0</accession>
<dbReference type="Pfam" id="PF23023">
    <property type="entry name" value="Anti-Pycsar_Apyc1"/>
    <property type="match status" value="1"/>
</dbReference>
<comment type="caution">
    <text evidence="9">The sequence shown here is derived from an EMBL/GenBank/DDBJ whole genome shotgun (WGS) entry which is preliminary data.</text>
</comment>
<comment type="similarity">
    <text evidence="8">Belongs to the RNase Z family.</text>
</comment>
<dbReference type="Gene3D" id="3.60.15.10">
    <property type="entry name" value="Ribonuclease Z/Hydroxyacylglutathione hydrolase-like"/>
    <property type="match status" value="1"/>
</dbReference>
<dbReference type="InterPro" id="IPR036866">
    <property type="entry name" value="RibonucZ/Hydroxyglut_hydro"/>
</dbReference>
<comment type="catalytic activity">
    <reaction evidence="8">
        <text>Endonucleolytic cleavage of RNA, removing extra 3' nucleotides from tRNA precursor, generating 3' termini of tRNAs. A 3'-hydroxy group is left at the tRNA terminus and a 5'-phosphoryl group is left at the trailer molecule.</text>
        <dbReference type="EC" id="3.1.26.11"/>
    </reaction>
</comment>
<dbReference type="NCBIfam" id="TIGR02651">
    <property type="entry name" value="RNase_Z"/>
    <property type="match status" value="1"/>
</dbReference>
<name>A0ABQ5N1U0_9CLOT</name>
<organism evidence="9 10">
    <name type="scientific">Clostridium omnivorum</name>
    <dbReference type="NCBI Taxonomy" id="1604902"/>
    <lineage>
        <taxon>Bacteria</taxon>
        <taxon>Bacillati</taxon>
        <taxon>Bacillota</taxon>
        <taxon>Clostridia</taxon>
        <taxon>Eubacteriales</taxon>
        <taxon>Clostridiaceae</taxon>
        <taxon>Clostridium</taxon>
    </lineage>
</organism>
<feature type="binding site" evidence="8">
    <location>
        <position position="266"/>
    </location>
    <ligand>
        <name>Zn(2+)</name>
        <dbReference type="ChEBI" id="CHEBI:29105"/>
        <label>2</label>
        <note>catalytic</note>
    </ligand>
</feature>
<feature type="binding site" evidence="8">
    <location>
        <position position="61"/>
    </location>
    <ligand>
        <name>Zn(2+)</name>
        <dbReference type="ChEBI" id="CHEBI:29105"/>
        <label>1</label>
        <note>catalytic</note>
    </ligand>
</feature>
<feature type="active site" description="Proton acceptor" evidence="8">
    <location>
        <position position="65"/>
    </location>
</feature>
<comment type="cofactor">
    <cofactor evidence="8">
        <name>Zn(2+)</name>
        <dbReference type="ChEBI" id="CHEBI:29105"/>
    </cofactor>
    <text evidence="8">Binds 2 Zn(2+) ions.</text>
</comment>
<feature type="binding site" evidence="8">
    <location>
        <position position="207"/>
    </location>
    <ligand>
        <name>Zn(2+)</name>
        <dbReference type="ChEBI" id="CHEBI:29105"/>
        <label>1</label>
        <note>catalytic</note>
    </ligand>
</feature>
<comment type="subunit">
    <text evidence="1 8">Homodimer.</text>
</comment>
<feature type="binding site" evidence="8">
    <location>
        <position position="139"/>
    </location>
    <ligand>
        <name>Zn(2+)</name>
        <dbReference type="ChEBI" id="CHEBI:29105"/>
        <label>1</label>
        <note>catalytic</note>
    </ligand>
</feature>
<dbReference type="CDD" id="cd07717">
    <property type="entry name" value="RNaseZ_ZiPD-like_MBL-fold"/>
    <property type="match status" value="1"/>
</dbReference>
<dbReference type="NCBIfam" id="NF000801">
    <property type="entry name" value="PRK00055.1-3"/>
    <property type="match status" value="1"/>
</dbReference>
<feature type="binding site" evidence="8">
    <location>
        <position position="66"/>
    </location>
    <ligand>
        <name>Zn(2+)</name>
        <dbReference type="ChEBI" id="CHEBI:29105"/>
        <label>2</label>
        <note>catalytic</note>
    </ligand>
</feature>
<dbReference type="Proteomes" id="UP001208567">
    <property type="component" value="Unassembled WGS sequence"/>
</dbReference>
<feature type="binding site" evidence="8">
    <location>
        <position position="65"/>
    </location>
    <ligand>
        <name>Zn(2+)</name>
        <dbReference type="ChEBI" id="CHEBI:29105"/>
        <label>2</label>
        <note>catalytic</note>
    </ligand>
</feature>
<keyword evidence="7 8" id="KW-0862">Zinc</keyword>
<gene>
    <name evidence="8 9" type="primary">rnz</name>
    <name evidence="9" type="ORF">bsdE14_05830</name>
</gene>
<dbReference type="EMBL" id="BRXR01000001">
    <property type="protein sequence ID" value="GLC29173.1"/>
    <property type="molecule type" value="Genomic_DNA"/>
</dbReference>
<dbReference type="EC" id="3.1.26.11" evidence="8"/>
<evidence type="ECO:0000256" key="8">
    <source>
        <dbReference type="HAMAP-Rule" id="MF_01818"/>
    </source>
</evidence>
<keyword evidence="2 8" id="KW-0819">tRNA processing</keyword>
<proteinExistence type="inferred from homology"/>
<reference evidence="9 10" key="1">
    <citation type="journal article" date="2024" name="Int. J. Syst. Evol. Microbiol.">
        <title>Clostridium omnivorum sp. nov., isolated from anoxic soil under the treatment of reductive soil disinfestation.</title>
        <authorList>
            <person name="Ueki A."/>
            <person name="Tonouchi A."/>
            <person name="Kaku N."/>
            <person name="Honma S."/>
            <person name="Ueki K."/>
        </authorList>
    </citation>
    <scope>NUCLEOTIDE SEQUENCE [LARGE SCALE GENOMIC DNA]</scope>
    <source>
        <strain evidence="9 10">E14</strain>
    </source>
</reference>
<evidence type="ECO:0000256" key="3">
    <source>
        <dbReference type="ARBA" id="ARBA00022722"/>
    </source>
</evidence>
<dbReference type="RefSeq" id="WP_264848458.1">
    <property type="nucleotide sequence ID" value="NZ_BRXR01000001.1"/>
</dbReference>
<evidence type="ECO:0000256" key="7">
    <source>
        <dbReference type="ARBA" id="ARBA00022833"/>
    </source>
</evidence>
<evidence type="ECO:0000256" key="6">
    <source>
        <dbReference type="ARBA" id="ARBA00022801"/>
    </source>
</evidence>
<dbReference type="PANTHER" id="PTHR46018">
    <property type="entry name" value="ZINC PHOSPHODIESTERASE ELAC PROTEIN 1"/>
    <property type="match status" value="1"/>
</dbReference>
<protein>
    <recommendedName>
        <fullName evidence="8">Ribonuclease Z</fullName>
        <shortName evidence="8">RNase Z</shortName>
        <ecNumber evidence="8">3.1.26.11</ecNumber>
    </recommendedName>
    <alternativeName>
        <fullName evidence="8">tRNA 3 endonuclease</fullName>
    </alternativeName>
    <alternativeName>
        <fullName evidence="8">tRNase Z</fullName>
    </alternativeName>
</protein>
<evidence type="ECO:0000256" key="4">
    <source>
        <dbReference type="ARBA" id="ARBA00022723"/>
    </source>
</evidence>
<evidence type="ECO:0000313" key="10">
    <source>
        <dbReference type="Proteomes" id="UP001208567"/>
    </source>
</evidence>
<dbReference type="InterPro" id="IPR013471">
    <property type="entry name" value="RNase_Z/BN"/>
</dbReference>
<evidence type="ECO:0000313" key="9">
    <source>
        <dbReference type="EMBL" id="GLC29173.1"/>
    </source>
</evidence>
<dbReference type="SUPFAM" id="SSF56281">
    <property type="entry name" value="Metallo-hydrolase/oxidoreductase"/>
    <property type="match status" value="1"/>
</dbReference>
<keyword evidence="10" id="KW-1185">Reference proteome</keyword>
<feature type="binding site" evidence="8">
    <location>
        <position position="207"/>
    </location>
    <ligand>
        <name>Zn(2+)</name>
        <dbReference type="ChEBI" id="CHEBI:29105"/>
        <label>2</label>
        <note>catalytic</note>
    </ligand>
</feature>
<comment type="function">
    <text evidence="8">Zinc phosphodiesterase, which displays some tRNA 3'-processing endonuclease activity. Probably involved in tRNA maturation, by removing a 3'-trailer from precursor tRNA.</text>
</comment>
<sequence>MLDIALVGCGGSMPVPNRYLTSMMAAFNGSMMLIDCGEGTQVSLKMLKWGFKAIDIVAFTHYHGDHIIGFPGLLLTMGNSGRTAPLNVLGPPGLKNVVNGLRVICPELPFELNLIEISTDTPEHIRIGEFSISTLPVEHTLPCLAYKIEALRTKKFNREKAESLKIPMKFWNRLQKGEEIEFEDNVFTPDMVLGESRKGLQVCYCTDSRPINELVDFIKDSELFICEGMYGDDSNLDKALQNKHMLFSEAAMLAKEGTVDELWLTHYSPALACPEDYLEDARKIFSNTVTGQDRMIKKLMFSK</sequence>
<evidence type="ECO:0000256" key="1">
    <source>
        <dbReference type="ARBA" id="ARBA00011738"/>
    </source>
</evidence>
<keyword evidence="6 8" id="KW-0378">Hydrolase</keyword>
<evidence type="ECO:0000256" key="2">
    <source>
        <dbReference type="ARBA" id="ARBA00022694"/>
    </source>
</evidence>
<keyword evidence="5 8" id="KW-0255">Endonuclease</keyword>
<keyword evidence="4 8" id="KW-0479">Metal-binding</keyword>
<dbReference type="PANTHER" id="PTHR46018:SF2">
    <property type="entry name" value="ZINC PHOSPHODIESTERASE ELAC PROTEIN 1"/>
    <property type="match status" value="1"/>
</dbReference>
<keyword evidence="3 8" id="KW-0540">Nuclease</keyword>
<dbReference type="HAMAP" id="MF_01818">
    <property type="entry name" value="RNase_Z_BN"/>
    <property type="match status" value="1"/>
</dbReference>
<feature type="binding site" evidence="8">
    <location>
        <position position="63"/>
    </location>
    <ligand>
        <name>Zn(2+)</name>
        <dbReference type="ChEBI" id="CHEBI:29105"/>
        <label>1</label>
        <note>catalytic</note>
    </ligand>
</feature>